<protein>
    <submittedName>
        <fullName evidence="2">Uncharacterized protein</fullName>
    </submittedName>
</protein>
<dbReference type="Proteomes" id="UP001606210">
    <property type="component" value="Unassembled WGS sequence"/>
</dbReference>
<keyword evidence="1" id="KW-0812">Transmembrane</keyword>
<dbReference type="EMBL" id="JBIGHV010000003">
    <property type="protein sequence ID" value="MFG6429812.1"/>
    <property type="molecule type" value="Genomic_DNA"/>
</dbReference>
<reference evidence="2 3" key="1">
    <citation type="submission" date="2024-08" db="EMBL/GenBank/DDBJ databases">
        <authorList>
            <person name="Lu H."/>
        </authorList>
    </citation>
    <scope>NUCLEOTIDE SEQUENCE [LARGE SCALE GENOMIC DNA]</scope>
    <source>
        <strain evidence="2 3">LYH14W</strain>
    </source>
</reference>
<accession>A0ABW7EZL2</accession>
<feature type="transmembrane region" description="Helical" evidence="1">
    <location>
        <begin position="213"/>
        <end position="232"/>
    </location>
</feature>
<evidence type="ECO:0000313" key="3">
    <source>
        <dbReference type="Proteomes" id="UP001606210"/>
    </source>
</evidence>
<keyword evidence="1" id="KW-1133">Transmembrane helix</keyword>
<evidence type="ECO:0000313" key="2">
    <source>
        <dbReference type="EMBL" id="MFG6429812.1"/>
    </source>
</evidence>
<gene>
    <name evidence="2" type="ORF">ACG00Y_07825</name>
</gene>
<keyword evidence="1" id="KW-0472">Membrane</keyword>
<organism evidence="2 3">
    <name type="scientific">Pelomonas parva</name>
    <dbReference type="NCBI Taxonomy" id="3299032"/>
    <lineage>
        <taxon>Bacteria</taxon>
        <taxon>Pseudomonadati</taxon>
        <taxon>Pseudomonadota</taxon>
        <taxon>Betaproteobacteria</taxon>
        <taxon>Burkholderiales</taxon>
        <taxon>Sphaerotilaceae</taxon>
        <taxon>Roseateles</taxon>
    </lineage>
</organism>
<comment type="caution">
    <text evidence="2">The sequence shown here is derived from an EMBL/GenBank/DDBJ whole genome shotgun (WGS) entry which is preliminary data.</text>
</comment>
<sequence>MEDFQIYQLAGQVLGTLTQELNDGIYAELGGELSIGWREGRKFGAYASSSADPAAPIRHSITIYYELVRQVWRDAEGLCEFLRSIPEGTDVDRLYDFYGDREKLPTCFDEDEHVKNIFVAAITWVFFHELGHLMQEHGVIRAEFGSTAEDLGLAADVQDFEASGDDVLAGREAVVSHATELAADFEAMNFYIVELIRHVSDPRFVRIEARTEVLAGLVYLMLCGLSLVFFRFNGAKLLAPSAVVEGSHPNPLTRLEINLPQIHESLDSKLMRAICGHEMDRKELVMLGGKAALSATLYWTMTKTESRQFDNRFLLRGILTNPTVLEYLQPIVACWDEMLPRVLELRRFGTPTGVMTFTKAFRYRIAEVIPWGKGPEGASQASVASTSLRP</sequence>
<evidence type="ECO:0000256" key="1">
    <source>
        <dbReference type="SAM" id="Phobius"/>
    </source>
</evidence>
<proteinExistence type="predicted"/>
<name>A0ABW7EZL2_9BURK</name>
<dbReference type="RefSeq" id="WP_394477582.1">
    <property type="nucleotide sequence ID" value="NZ_JBIGHV010000003.1"/>
</dbReference>
<keyword evidence="3" id="KW-1185">Reference proteome</keyword>